<accession>A0A6A0A5P1</accession>
<dbReference type="AlphaFoldDB" id="A0A6A0A5P1"/>
<dbReference type="EMBL" id="BLLF01003638">
    <property type="protein sequence ID" value="GFH27832.1"/>
    <property type="molecule type" value="Genomic_DNA"/>
</dbReference>
<sequence>MGCHVPPDPAPKPAAQLPPTAPVLAHCPHPAAHPAAGPSVVPWLAAAAEVRCERGVMSSAPWPVPRRPRPQPGGHAAAHADGRMGVAGRRGRQGSRGGGLGARVRRRVTRGCSRLHVGQG</sequence>
<proteinExistence type="predicted"/>
<evidence type="ECO:0000313" key="2">
    <source>
        <dbReference type="EMBL" id="GFH27832.1"/>
    </source>
</evidence>
<feature type="region of interest" description="Disordered" evidence="1">
    <location>
        <begin position="56"/>
        <end position="120"/>
    </location>
</feature>
<protein>
    <submittedName>
        <fullName evidence="2">Uncharacterized protein</fullName>
    </submittedName>
</protein>
<feature type="region of interest" description="Disordered" evidence="1">
    <location>
        <begin position="1"/>
        <end position="23"/>
    </location>
</feature>
<evidence type="ECO:0000256" key="1">
    <source>
        <dbReference type="SAM" id="MobiDB-lite"/>
    </source>
</evidence>
<organism evidence="2 3">
    <name type="scientific">Haematococcus lacustris</name>
    <name type="common">Green alga</name>
    <name type="synonym">Haematococcus pluvialis</name>
    <dbReference type="NCBI Taxonomy" id="44745"/>
    <lineage>
        <taxon>Eukaryota</taxon>
        <taxon>Viridiplantae</taxon>
        <taxon>Chlorophyta</taxon>
        <taxon>core chlorophytes</taxon>
        <taxon>Chlorophyceae</taxon>
        <taxon>CS clade</taxon>
        <taxon>Chlamydomonadales</taxon>
        <taxon>Haematococcaceae</taxon>
        <taxon>Haematococcus</taxon>
    </lineage>
</organism>
<feature type="compositionally biased region" description="Low complexity" evidence="1">
    <location>
        <begin position="72"/>
        <end position="87"/>
    </location>
</feature>
<feature type="compositionally biased region" description="Pro residues" evidence="1">
    <location>
        <begin position="1"/>
        <end position="12"/>
    </location>
</feature>
<evidence type="ECO:0000313" key="3">
    <source>
        <dbReference type="Proteomes" id="UP000485058"/>
    </source>
</evidence>
<dbReference type="Proteomes" id="UP000485058">
    <property type="component" value="Unassembled WGS sequence"/>
</dbReference>
<name>A0A6A0A5P1_HAELA</name>
<gene>
    <name evidence="2" type="ORF">HaLaN_26215</name>
</gene>
<keyword evidence="3" id="KW-1185">Reference proteome</keyword>
<reference evidence="2 3" key="1">
    <citation type="submission" date="2020-02" db="EMBL/GenBank/DDBJ databases">
        <title>Draft genome sequence of Haematococcus lacustris strain NIES-144.</title>
        <authorList>
            <person name="Morimoto D."/>
            <person name="Nakagawa S."/>
            <person name="Yoshida T."/>
            <person name="Sawayama S."/>
        </authorList>
    </citation>
    <scope>NUCLEOTIDE SEQUENCE [LARGE SCALE GENOMIC DNA]</scope>
    <source>
        <strain evidence="2 3">NIES-144</strain>
    </source>
</reference>
<comment type="caution">
    <text evidence="2">The sequence shown here is derived from an EMBL/GenBank/DDBJ whole genome shotgun (WGS) entry which is preliminary data.</text>
</comment>